<evidence type="ECO:0000256" key="1">
    <source>
        <dbReference type="ARBA" id="ARBA00004858"/>
    </source>
</evidence>
<dbReference type="EMBL" id="LWCA01002689">
    <property type="protein sequence ID" value="OAF63732.1"/>
    <property type="molecule type" value="Genomic_DNA"/>
</dbReference>
<dbReference type="Proteomes" id="UP000078046">
    <property type="component" value="Unassembled WGS sequence"/>
</dbReference>
<dbReference type="GO" id="GO:0005758">
    <property type="term" value="C:mitochondrial intermembrane space"/>
    <property type="evidence" value="ECO:0007669"/>
    <property type="project" value="TreeGrafter"/>
</dbReference>
<keyword evidence="4" id="KW-0472">Membrane</keyword>
<dbReference type="Gene3D" id="3.75.10.10">
    <property type="entry name" value="L-arginine/glycine Amidinotransferase, Chain A"/>
    <property type="match status" value="1"/>
</dbReference>
<organism evidence="5 6">
    <name type="scientific">Intoshia linei</name>
    <dbReference type="NCBI Taxonomy" id="1819745"/>
    <lineage>
        <taxon>Eukaryota</taxon>
        <taxon>Metazoa</taxon>
        <taxon>Spiralia</taxon>
        <taxon>Lophotrochozoa</taxon>
        <taxon>Mesozoa</taxon>
        <taxon>Orthonectida</taxon>
        <taxon>Rhopaluridae</taxon>
        <taxon>Intoshia</taxon>
    </lineage>
</organism>
<keyword evidence="3 4" id="KW-0808">Transferase</keyword>
<name>A0A177AQC4_9BILA</name>
<dbReference type="InterPro" id="IPR033195">
    <property type="entry name" value="AmidinoTrfase"/>
</dbReference>
<dbReference type="GO" id="GO:0005743">
    <property type="term" value="C:mitochondrial inner membrane"/>
    <property type="evidence" value="ECO:0007669"/>
    <property type="project" value="UniProtKB-SubCell"/>
</dbReference>
<evidence type="ECO:0000256" key="2">
    <source>
        <dbReference type="ARBA" id="ARBA00006943"/>
    </source>
</evidence>
<sequence>TSNHKGYLWLKRHLEPKYNVHSVICDDIYALHADTTFLPIKPGLLFVCSTRPCIKMDGEKTDKWSYFENRGWKVVDVPEPIVVKRK</sequence>
<dbReference type="EC" id="2.1.4.1" evidence="4"/>
<keyword evidence="4" id="KW-0999">Mitochondrion inner membrane</keyword>
<evidence type="ECO:0000313" key="6">
    <source>
        <dbReference type="Proteomes" id="UP000078046"/>
    </source>
</evidence>
<dbReference type="UniPathway" id="UPA00104">
    <property type="reaction ID" value="UER00579"/>
</dbReference>
<evidence type="ECO:0000313" key="5">
    <source>
        <dbReference type="EMBL" id="OAF63732.1"/>
    </source>
</evidence>
<comment type="function">
    <text evidence="4">Catalyzes the biosynthesis of guanidinoacetate, the immediate precursor of creatine. Creatine plays a vital role in energy metabolism in muscle tissues. May play a role in embryonic and central nervous system development.</text>
</comment>
<comment type="catalytic activity">
    <reaction evidence="4">
        <text>L-arginine + glycine = guanidinoacetate + L-ornithine</text>
        <dbReference type="Rhea" id="RHEA:13201"/>
        <dbReference type="ChEBI" id="CHEBI:32682"/>
        <dbReference type="ChEBI" id="CHEBI:46911"/>
        <dbReference type="ChEBI" id="CHEBI:57305"/>
        <dbReference type="ChEBI" id="CHEBI:57742"/>
        <dbReference type="EC" id="2.1.4.1"/>
    </reaction>
</comment>
<keyword evidence="6" id="KW-1185">Reference proteome</keyword>
<reference evidence="5 6" key="1">
    <citation type="submission" date="2016-04" db="EMBL/GenBank/DDBJ databases">
        <title>The genome of Intoshia linei affirms orthonectids as highly simplified spiralians.</title>
        <authorList>
            <person name="Mikhailov K.V."/>
            <person name="Slusarev G.S."/>
            <person name="Nikitin M.A."/>
            <person name="Logacheva M.D."/>
            <person name="Penin A."/>
            <person name="Aleoshin V."/>
            <person name="Panchin Y.V."/>
        </authorList>
    </citation>
    <scope>NUCLEOTIDE SEQUENCE [LARGE SCALE GENOMIC DNA]</scope>
    <source>
        <strain evidence="5">Intl2013</strain>
        <tissue evidence="5">Whole animal</tissue>
    </source>
</reference>
<feature type="non-terminal residue" evidence="5">
    <location>
        <position position="86"/>
    </location>
</feature>
<accession>A0A177AQC4</accession>
<gene>
    <name evidence="5" type="ORF">A3Q56_08560</name>
</gene>
<feature type="non-terminal residue" evidence="5">
    <location>
        <position position="1"/>
    </location>
</feature>
<evidence type="ECO:0000256" key="4">
    <source>
        <dbReference type="RuleBase" id="RU367092"/>
    </source>
</evidence>
<comment type="pathway">
    <text evidence="1 4">Amine and polyamine biosynthesis; creatine biosynthesis; creatine from L-arginine and glycine: step 1/2.</text>
</comment>
<dbReference type="PANTHER" id="PTHR10488:SF1">
    <property type="entry name" value="GLYCINE AMIDINOTRANSFERASE, MITOCHONDRIAL"/>
    <property type="match status" value="1"/>
</dbReference>
<dbReference type="GO" id="GO:0015068">
    <property type="term" value="F:glycine amidinotransferase activity"/>
    <property type="evidence" value="ECO:0007669"/>
    <property type="project" value="UniProtKB-UniRule"/>
</dbReference>
<comment type="similarity">
    <text evidence="2 4">Belongs to the amidinotransferase family.</text>
</comment>
<protein>
    <recommendedName>
        <fullName evidence="4">Glycine amidinotransferase</fullName>
        <ecNumber evidence="4">2.1.4.1</ecNumber>
    </recommendedName>
    <alternativeName>
        <fullName evidence="4">L-arginine:glycine amidinotransferase</fullName>
    </alternativeName>
</protein>
<keyword evidence="4" id="KW-0496">Mitochondrion</keyword>
<comment type="subunit">
    <text evidence="4">Homodimer.</text>
</comment>
<dbReference type="OrthoDB" id="10264242at2759"/>
<dbReference type="AlphaFoldDB" id="A0A177AQC4"/>
<evidence type="ECO:0000256" key="3">
    <source>
        <dbReference type="ARBA" id="ARBA00022679"/>
    </source>
</evidence>
<proteinExistence type="inferred from homology"/>
<dbReference type="GO" id="GO:0006601">
    <property type="term" value="P:creatine biosynthetic process"/>
    <property type="evidence" value="ECO:0007669"/>
    <property type="project" value="UniProtKB-UniRule"/>
</dbReference>
<dbReference type="PANTHER" id="PTHR10488">
    <property type="entry name" value="GLYCINE AMIDINOTRANSFERASE, MITOCHONDRIAL"/>
    <property type="match status" value="1"/>
</dbReference>
<comment type="caution">
    <text evidence="5">The sequence shown here is derived from an EMBL/GenBank/DDBJ whole genome shotgun (WGS) entry which is preliminary data.</text>
</comment>
<comment type="subcellular location">
    <subcellularLocation>
        <location evidence="4">Mitochondrion inner membrane</location>
    </subcellularLocation>
</comment>
<dbReference type="SUPFAM" id="SSF55909">
    <property type="entry name" value="Pentein"/>
    <property type="match status" value="1"/>
</dbReference>